<feature type="non-terminal residue" evidence="1">
    <location>
        <position position="1"/>
    </location>
</feature>
<comment type="caution">
    <text evidence="1">The sequence shown here is derived from an EMBL/GenBank/DDBJ whole genome shotgun (WGS) entry which is preliminary data.</text>
</comment>
<name>A0A9D1EBE3_9FIRM</name>
<evidence type="ECO:0000313" key="2">
    <source>
        <dbReference type="Proteomes" id="UP000823912"/>
    </source>
</evidence>
<organism evidence="1 2">
    <name type="scientific">Candidatus Pullilachnospira gallistercoris</name>
    <dbReference type="NCBI Taxonomy" id="2840911"/>
    <lineage>
        <taxon>Bacteria</taxon>
        <taxon>Bacillati</taxon>
        <taxon>Bacillota</taxon>
        <taxon>Clostridia</taxon>
        <taxon>Lachnospirales</taxon>
        <taxon>Lachnospiraceae</taxon>
        <taxon>Lachnospiraceae incertae sedis</taxon>
        <taxon>Candidatus Pullilachnospira</taxon>
    </lineage>
</organism>
<protein>
    <submittedName>
        <fullName evidence="1">Uncharacterized protein</fullName>
    </submittedName>
</protein>
<evidence type="ECO:0000313" key="1">
    <source>
        <dbReference type="EMBL" id="HIR71594.1"/>
    </source>
</evidence>
<reference evidence="1" key="1">
    <citation type="submission" date="2020-10" db="EMBL/GenBank/DDBJ databases">
        <authorList>
            <person name="Gilroy R."/>
        </authorList>
    </citation>
    <scope>NUCLEOTIDE SEQUENCE</scope>
    <source>
        <strain evidence="1">ChiSjej5B23-6657</strain>
    </source>
</reference>
<reference evidence="1" key="2">
    <citation type="journal article" date="2021" name="PeerJ">
        <title>Extensive microbial diversity within the chicken gut microbiome revealed by metagenomics and culture.</title>
        <authorList>
            <person name="Gilroy R."/>
            <person name="Ravi A."/>
            <person name="Getino M."/>
            <person name="Pursley I."/>
            <person name="Horton D.L."/>
            <person name="Alikhan N.F."/>
            <person name="Baker D."/>
            <person name="Gharbi K."/>
            <person name="Hall N."/>
            <person name="Watson M."/>
            <person name="Adriaenssens E.M."/>
            <person name="Foster-Nyarko E."/>
            <person name="Jarju S."/>
            <person name="Secka A."/>
            <person name="Antonio M."/>
            <person name="Oren A."/>
            <person name="Chaudhuri R.R."/>
            <person name="La Ragione R."/>
            <person name="Hildebrand F."/>
            <person name="Pallen M.J."/>
        </authorList>
    </citation>
    <scope>NUCLEOTIDE SEQUENCE</scope>
    <source>
        <strain evidence="1">ChiSjej5B23-6657</strain>
    </source>
</reference>
<gene>
    <name evidence="1" type="ORF">IAA55_09975</name>
</gene>
<dbReference type="Proteomes" id="UP000823912">
    <property type="component" value="Unassembled WGS sequence"/>
</dbReference>
<dbReference type="AlphaFoldDB" id="A0A9D1EBE3"/>
<proteinExistence type="predicted"/>
<sequence length="55" mass="6357">EMTGVGEIHDFFRGNYFFTTAANRIAKAWFPDAITCEEVLEQWAKADCAKEEERL</sequence>
<dbReference type="EMBL" id="DVHM01000172">
    <property type="protein sequence ID" value="HIR71594.1"/>
    <property type="molecule type" value="Genomic_DNA"/>
</dbReference>
<accession>A0A9D1EBE3</accession>